<evidence type="ECO:0000256" key="1">
    <source>
        <dbReference type="SAM" id="Coils"/>
    </source>
</evidence>
<feature type="compositionally biased region" description="Low complexity" evidence="2">
    <location>
        <begin position="553"/>
        <end position="569"/>
    </location>
</feature>
<feature type="compositionally biased region" description="Gly residues" evidence="2">
    <location>
        <begin position="442"/>
        <end position="453"/>
    </location>
</feature>
<evidence type="ECO:0000313" key="3">
    <source>
        <dbReference type="EMBL" id="EFJ44261.1"/>
    </source>
</evidence>
<dbReference type="KEGG" id="vcn:VOLCADRAFT_118817"/>
<dbReference type="OrthoDB" id="438440at2759"/>
<proteinExistence type="predicted"/>
<feature type="compositionally biased region" description="Acidic residues" evidence="2">
    <location>
        <begin position="340"/>
        <end position="359"/>
    </location>
</feature>
<dbReference type="PANTHER" id="PTHR46023">
    <property type="entry name" value="LIPASE CLASS 3 PROTEIN-LIKE"/>
    <property type="match status" value="1"/>
</dbReference>
<feature type="compositionally biased region" description="Acidic residues" evidence="2">
    <location>
        <begin position="421"/>
        <end position="438"/>
    </location>
</feature>
<feature type="region of interest" description="Disordered" evidence="2">
    <location>
        <begin position="312"/>
        <end position="465"/>
    </location>
</feature>
<dbReference type="RefSeq" id="XP_002954620.1">
    <property type="nucleotide sequence ID" value="XM_002954574.1"/>
</dbReference>
<feature type="compositionally biased region" description="Low complexity" evidence="2">
    <location>
        <begin position="518"/>
        <end position="534"/>
    </location>
</feature>
<feature type="compositionally biased region" description="Low complexity" evidence="2">
    <location>
        <begin position="454"/>
        <end position="463"/>
    </location>
</feature>
<dbReference type="GeneID" id="9625070"/>
<feature type="compositionally biased region" description="Basic and acidic residues" evidence="2">
    <location>
        <begin position="540"/>
        <end position="552"/>
    </location>
</feature>
<name>D8U7M5_VOLCA</name>
<reference evidence="3 4" key="1">
    <citation type="journal article" date="2010" name="Science">
        <title>Genomic analysis of organismal complexity in the multicellular green alga Volvox carteri.</title>
        <authorList>
            <person name="Prochnik S.E."/>
            <person name="Umen J."/>
            <person name="Nedelcu A.M."/>
            <person name="Hallmann A."/>
            <person name="Miller S.M."/>
            <person name="Nishii I."/>
            <person name="Ferris P."/>
            <person name="Kuo A."/>
            <person name="Mitros T."/>
            <person name="Fritz-Laylin L.K."/>
            <person name="Hellsten U."/>
            <person name="Chapman J."/>
            <person name="Simakov O."/>
            <person name="Rensing S.A."/>
            <person name="Terry A."/>
            <person name="Pangilinan J."/>
            <person name="Kapitonov V."/>
            <person name="Jurka J."/>
            <person name="Salamov A."/>
            <person name="Shapiro H."/>
            <person name="Schmutz J."/>
            <person name="Grimwood J."/>
            <person name="Lindquist E."/>
            <person name="Lucas S."/>
            <person name="Grigoriev I.V."/>
            <person name="Schmitt R."/>
            <person name="Kirk D."/>
            <person name="Rokhsar D.S."/>
        </authorList>
    </citation>
    <scope>NUCLEOTIDE SEQUENCE [LARGE SCALE GENOMIC DNA]</scope>
    <source>
        <strain evidence="4">f. Nagariensis / Eve</strain>
    </source>
</reference>
<organism evidence="4">
    <name type="scientific">Volvox carteri f. nagariensis</name>
    <dbReference type="NCBI Taxonomy" id="3068"/>
    <lineage>
        <taxon>Eukaryota</taxon>
        <taxon>Viridiplantae</taxon>
        <taxon>Chlorophyta</taxon>
        <taxon>core chlorophytes</taxon>
        <taxon>Chlorophyceae</taxon>
        <taxon>CS clade</taxon>
        <taxon>Chlamydomonadales</taxon>
        <taxon>Volvocaceae</taxon>
        <taxon>Volvox</taxon>
    </lineage>
</organism>
<accession>D8U7M5</accession>
<dbReference type="InParanoid" id="D8U7M5"/>
<feature type="coiled-coil region" evidence="1">
    <location>
        <begin position="727"/>
        <end position="759"/>
    </location>
</feature>
<sequence length="765" mass="78073">MSTGVVAASAAAVAMYWYLFKQKGLQDGVMEPVLPVEACRNAPDHAPSNWGEALYHVKEVLRYMYNETLGRWHTIDLFVGLAYLSHRDAIEYPAADIAARGAPVSLDCSVTEQIKLMLELQEARRYMLYCKGLKLRREDMQARFWREHLGQGSSAAAAGGGGGGGGCLPIGGGGGSSGVGLGSAAASGSYSSLCEYESGGGAVGVSGTVGVMAPPRMDAPDSPGKAKARAATAAATAAAAAAAPASGGVLGSSIAALASTRVIGDWLWRGGGMLFTTCTIPRRAMSAPGPAGLVGDPAGGAATGLMSTLGGGGGGGGGARRTAGAVATESEPLLMNVGDGFDDESDPDRDDDDDGDDEERQGCRVARKGRRRRRRRRRSVGRGGAGGGDNGDQHDGDGEEEGGEEEMDEHEDGLDVGSGSEEGDQDDDDDDEEEEEEEVRGGRGGAGGGGGGAQSDSAAAESEQQLQAGITAVVAAVTNQASREAAEGPRALLRDENTLAAEDVLREVREADAAAAATASAATASGPASSGSSGMHRRRFGGEETLRRRGEVRSLGSGSSGGAATSASAGRASYRRVTVTAVGSAAADAAATGVGHEASDVTFSHGGDGSGGGGGGEAEYEVRLYKRRLYPAGRILHLFPSAAIAGDQPAAAAAAAAGLTAAAAAAAAAAACTNPADNIAARTSVAQSPYVLYEVTDAQAYSRVRLCRTMVSDHLIPAYLAALDSVLGQLEERQQRAARDAWEQEQQQDTLQLQQLQQQEQPLRE</sequence>
<evidence type="ECO:0000313" key="4">
    <source>
        <dbReference type="Proteomes" id="UP000001058"/>
    </source>
</evidence>
<protein>
    <submittedName>
        <fullName evidence="3">Uncharacterized protein</fullName>
    </submittedName>
</protein>
<keyword evidence="1" id="KW-0175">Coiled coil</keyword>
<dbReference type="PANTHER" id="PTHR46023:SF6">
    <property type="entry name" value="LIPASE CLASS 3 FAMILY PROTEIN"/>
    <property type="match status" value="1"/>
</dbReference>
<keyword evidence="4" id="KW-1185">Reference proteome</keyword>
<dbReference type="Proteomes" id="UP000001058">
    <property type="component" value="Unassembled WGS sequence"/>
</dbReference>
<feature type="compositionally biased region" description="Gly residues" evidence="2">
    <location>
        <begin position="381"/>
        <end position="390"/>
    </location>
</feature>
<dbReference type="EMBL" id="GL378365">
    <property type="protein sequence ID" value="EFJ44261.1"/>
    <property type="molecule type" value="Genomic_DNA"/>
</dbReference>
<feature type="compositionally biased region" description="Basic residues" evidence="2">
    <location>
        <begin position="365"/>
        <end position="380"/>
    </location>
</feature>
<feature type="region of interest" description="Disordered" evidence="2">
    <location>
        <begin position="518"/>
        <end position="569"/>
    </location>
</feature>
<feature type="compositionally biased region" description="Acidic residues" evidence="2">
    <location>
        <begin position="397"/>
        <end position="414"/>
    </location>
</feature>
<evidence type="ECO:0000256" key="2">
    <source>
        <dbReference type="SAM" id="MobiDB-lite"/>
    </source>
</evidence>
<dbReference type="AlphaFoldDB" id="D8U7M5"/>
<gene>
    <name evidence="3" type="ORF">VOLCADRAFT_118817</name>
</gene>